<evidence type="ECO:0000313" key="9">
    <source>
        <dbReference type="EMBL" id="KAK6766288.1"/>
    </source>
</evidence>
<organism evidence="9 10">
    <name type="scientific">Necator americanus</name>
    <name type="common">Human hookworm</name>
    <dbReference type="NCBI Taxonomy" id="51031"/>
    <lineage>
        <taxon>Eukaryota</taxon>
        <taxon>Metazoa</taxon>
        <taxon>Ecdysozoa</taxon>
        <taxon>Nematoda</taxon>
        <taxon>Chromadorea</taxon>
        <taxon>Rhabditida</taxon>
        <taxon>Rhabditina</taxon>
        <taxon>Rhabditomorpha</taxon>
        <taxon>Strongyloidea</taxon>
        <taxon>Ancylostomatidae</taxon>
        <taxon>Bunostominae</taxon>
        <taxon>Necator</taxon>
    </lineage>
</organism>
<protein>
    <recommendedName>
        <fullName evidence="7">Glycogen [starch] synthase</fullName>
        <ecNumber evidence="7">2.4.1.11</ecNumber>
    </recommendedName>
</protein>
<accession>A0ABR1EUK1</accession>
<dbReference type="InterPro" id="IPR008631">
    <property type="entry name" value="Glycogen_synth"/>
</dbReference>
<dbReference type="EMBL" id="JAVFWL010000006">
    <property type="protein sequence ID" value="KAK6766288.1"/>
    <property type="molecule type" value="Genomic_DNA"/>
</dbReference>
<comment type="caution">
    <text evidence="9">The sequence shown here is derived from an EMBL/GenBank/DDBJ whole genome shotgun (WGS) entry which is preliminary data.</text>
</comment>
<comment type="similarity">
    <text evidence="2 7">Belongs to the glycosyltransferase 3 family.</text>
</comment>
<evidence type="ECO:0000256" key="6">
    <source>
        <dbReference type="ARBA" id="ARBA00047345"/>
    </source>
</evidence>
<dbReference type="Proteomes" id="UP001303046">
    <property type="component" value="Unassembled WGS sequence"/>
</dbReference>
<dbReference type="EC" id="2.4.1.11" evidence="7"/>
<dbReference type="PANTHER" id="PTHR10176">
    <property type="entry name" value="GLYCOGEN SYNTHASE"/>
    <property type="match status" value="1"/>
</dbReference>
<name>A0ABR1EUK1_NECAM</name>
<evidence type="ECO:0000256" key="1">
    <source>
        <dbReference type="ARBA" id="ARBA00004964"/>
    </source>
</evidence>
<evidence type="ECO:0000256" key="5">
    <source>
        <dbReference type="ARBA" id="ARBA00023056"/>
    </source>
</evidence>
<evidence type="ECO:0000256" key="7">
    <source>
        <dbReference type="RuleBase" id="RU363104"/>
    </source>
</evidence>
<evidence type="ECO:0000256" key="3">
    <source>
        <dbReference type="ARBA" id="ARBA00022676"/>
    </source>
</evidence>
<keyword evidence="3 7" id="KW-0328">Glycosyltransferase</keyword>
<gene>
    <name evidence="9" type="primary">Necator_chrX.g26069</name>
    <name evidence="9" type="ORF">RB195_025903</name>
</gene>
<evidence type="ECO:0000256" key="4">
    <source>
        <dbReference type="ARBA" id="ARBA00022679"/>
    </source>
</evidence>
<keyword evidence="5 7" id="KW-0320">Glycogen biosynthesis</keyword>
<keyword evidence="4 7" id="KW-0808">Transferase</keyword>
<keyword evidence="10" id="KW-1185">Reference proteome</keyword>
<sequence length="1123" mass="126755">MSGSTSPARISRRLSSTKIAKQLAGLSLRSDDIMDQGDTARHEGRFVFECSWEVANKVGGIYTVLRTKAPISTEELGDQYCMLGPYNEDRVKLEVEVLEPDNAAMKYALEHARDCGFKLVYGRWLIDGYPKVVLFDIGSAAWKLDQWKHEMWSVTKVGIPWHDREANDCVILGFMVAIFLQKFAEAIASSEPLIVAHFHEWQSAAGLIMSRLWKLNISLVFTTHATLIGRHLCAGGVDLYNNLSKIDVDREAGERQIYHRYCIERAAVHLAHVFTTVSEVTGLEAEHLLGRKPDILTPNGLNVVKFSAIHEFQNLHAIAKEKIHDFIRGHFYGNLNFDLDKTLYFFTAGRYEFTNKGGDFFIEALARLNYKLQVSTDPRCKDVTVIAFIIYPAAANSFNVDSLRGQAVCKQLKDTIAKIKENVANRMFEESVRGKVPDPEDLLLPAEKVQLKRCILAAKRNSLPPICTHNMLDSANDPVLQALRRVQLFNHDYDRVKVIFHPEFLSSVSPLIGLDYEDFVRGCHLGVFPSYYEPWGYTPAECTVMGVPSVTTNLSGFGCFINEHVTDAKSYGIHVVDRRFKGADESINELADGLYEFTCLSRRQRIIVRNRTERLSELLDWKTLSIFYRDARRMALKKTHPDLEMRLSDAVTFMPRPISAPGTPSVSGPTTPHESDSEDDNKVTHDIYEFYERADSWLGPGLSMKKRLKLHRANVVYASRPRASGLGSAMPSHQPIQVKPMNRLLRGPERVHTLHGGVVTLPGPKLCTQGWSLYPDRSSIREGGHFTRTEALYARVVTLPGPKLCTQGWSLYPDRSSIREGGHFTRTEALYARVVTLPGPKLYTEEWSLYPDRSSTRRSGQFSRTEALHGGVVTLPGPKLCTQGWSLYPDRSSIREGGHFTWTEALHGGVVSFLGPKLYTRGWSLYPDRSSIREGGHFTRTEALYARVVTLPGPKLYTEEWSVFSGRSSIREGGHFTRTEALYARVVTLPGPKLYTRGWSLYPDRSSIREGGHFTRTEALYARVVTLPGPKLYTEEWSLYPDRSSIREGGHFTRTEALYGGVVGFLGPKLYTRGWSLYPDRSSIRKGGHFTRTEALYARVVTLPGPKLYTRGWSLYPDRSSVR</sequence>
<dbReference type="Gene3D" id="6.10.260.10">
    <property type="match status" value="1"/>
</dbReference>
<dbReference type="Pfam" id="PF05693">
    <property type="entry name" value="Glycogen_syn"/>
    <property type="match status" value="1"/>
</dbReference>
<reference evidence="9 10" key="1">
    <citation type="submission" date="2023-08" db="EMBL/GenBank/DDBJ databases">
        <title>A Necator americanus chromosomal reference genome.</title>
        <authorList>
            <person name="Ilik V."/>
            <person name="Petrzelkova K.J."/>
            <person name="Pardy F."/>
            <person name="Fuh T."/>
            <person name="Niatou-Singa F.S."/>
            <person name="Gouil Q."/>
            <person name="Baker L."/>
            <person name="Ritchie M.E."/>
            <person name="Jex A.R."/>
            <person name="Gazzola D."/>
            <person name="Li H."/>
            <person name="Toshio Fujiwara R."/>
            <person name="Zhan B."/>
            <person name="Aroian R.V."/>
            <person name="Pafco B."/>
            <person name="Schwarz E.M."/>
        </authorList>
    </citation>
    <scope>NUCLEOTIDE SEQUENCE [LARGE SCALE GENOMIC DNA]</scope>
    <source>
        <strain evidence="9 10">Aroian</strain>
        <tissue evidence="9">Whole animal</tissue>
    </source>
</reference>
<proteinExistence type="inferred from homology"/>
<comment type="catalytic activity">
    <reaction evidence="6">
        <text>[(1-&gt;4)-alpha-D-glucosyl](n) + UDP-alpha-D-glucose = [(1-&gt;4)-alpha-D-glucosyl](n+1) + UDP + H(+)</text>
        <dbReference type="Rhea" id="RHEA:18549"/>
        <dbReference type="Rhea" id="RHEA-COMP:9584"/>
        <dbReference type="Rhea" id="RHEA-COMP:9587"/>
        <dbReference type="ChEBI" id="CHEBI:15378"/>
        <dbReference type="ChEBI" id="CHEBI:15444"/>
        <dbReference type="ChEBI" id="CHEBI:58223"/>
        <dbReference type="ChEBI" id="CHEBI:58885"/>
        <dbReference type="EC" id="2.4.1.11"/>
    </reaction>
    <physiologicalReaction direction="left-to-right" evidence="6">
        <dbReference type="Rhea" id="RHEA:18550"/>
    </physiologicalReaction>
</comment>
<evidence type="ECO:0000313" key="10">
    <source>
        <dbReference type="Proteomes" id="UP001303046"/>
    </source>
</evidence>
<comment type="function">
    <text evidence="7">Transfers the glycosyl residue from UDP-Glc to the non-reducing end of alpha-1,4-glucan.</text>
</comment>
<dbReference type="PANTHER" id="PTHR10176:SF3">
    <property type="entry name" value="GLYCOGEN [STARCH] SYNTHASE"/>
    <property type="match status" value="1"/>
</dbReference>
<feature type="region of interest" description="Disordered" evidence="8">
    <location>
        <begin position="656"/>
        <end position="681"/>
    </location>
</feature>
<evidence type="ECO:0000256" key="2">
    <source>
        <dbReference type="ARBA" id="ARBA00010686"/>
    </source>
</evidence>
<dbReference type="Gene3D" id="3.40.50.2000">
    <property type="entry name" value="Glycogen Phosphorylase B"/>
    <property type="match status" value="2"/>
</dbReference>
<evidence type="ECO:0000256" key="8">
    <source>
        <dbReference type="SAM" id="MobiDB-lite"/>
    </source>
</evidence>
<feature type="compositionally biased region" description="Low complexity" evidence="8">
    <location>
        <begin position="661"/>
        <end position="672"/>
    </location>
</feature>
<dbReference type="SUPFAM" id="SSF53756">
    <property type="entry name" value="UDP-Glycosyltransferase/glycogen phosphorylase"/>
    <property type="match status" value="2"/>
</dbReference>
<comment type="pathway">
    <text evidence="1 7">Glycan biosynthesis; glycogen biosynthesis.</text>
</comment>